<evidence type="ECO:0000313" key="8">
    <source>
        <dbReference type="EMBL" id="PRY92786.1"/>
    </source>
</evidence>
<dbReference type="PANTHER" id="PTHR34388:SF1">
    <property type="entry name" value="DNA POLYMERASE III SUBUNIT DELTA"/>
    <property type="match status" value="1"/>
</dbReference>
<dbReference type="SUPFAM" id="SSF48019">
    <property type="entry name" value="post-AAA+ oligomerization domain-like"/>
    <property type="match status" value="1"/>
</dbReference>
<evidence type="ECO:0000256" key="2">
    <source>
        <dbReference type="ARBA" id="ARBA00022679"/>
    </source>
</evidence>
<keyword evidence="4" id="KW-0235">DNA replication</keyword>
<protein>
    <recommendedName>
        <fullName evidence="1">DNA-directed DNA polymerase</fullName>
        <ecNumber evidence="1">2.7.7.7</ecNumber>
    </recommendedName>
</protein>
<evidence type="ECO:0000256" key="7">
    <source>
        <dbReference type="ARBA" id="ARBA00049244"/>
    </source>
</evidence>
<dbReference type="InterPro" id="IPR005790">
    <property type="entry name" value="DNA_polIII_delta"/>
</dbReference>
<accession>A0A2T0X1F8</accession>
<keyword evidence="9" id="KW-1185">Reference proteome</keyword>
<sequence>MKLNPRQTADLIAGPDRAAGGILLHGADPMRIDMARRDLLASHLGPAAEEEMRLARLAGADLRKDPAALIDAQKAVGFFPGPRAVWVDGATDGLAPAMAAALDAREEGDALILATAAQLPARSKLRQVFEKHPAGRACAFYDDPPGRAEIEDLLARDGLTADGGALVALEGLGRAVGPAALRGLTAKLALLLHGEGRAATAEDVAAVAPAAAEAATDDVIDAVLDGRVNDLAPLLRRAEAQGTTPTALLIAAQRAVRRLHQAAASGVEGLRPPLYGPRRDRLARQARAWGTERAEAALHALLEADRTLRSAGRTAPEDATAQRALIRLAMMPR</sequence>
<dbReference type="PANTHER" id="PTHR34388">
    <property type="entry name" value="DNA POLYMERASE III SUBUNIT DELTA"/>
    <property type="match status" value="1"/>
</dbReference>
<evidence type="ECO:0000256" key="6">
    <source>
        <dbReference type="ARBA" id="ARBA00034754"/>
    </source>
</evidence>
<comment type="caution">
    <text evidence="8">The sequence shown here is derived from an EMBL/GenBank/DDBJ whole genome shotgun (WGS) entry which is preliminary data.</text>
</comment>
<dbReference type="InterPro" id="IPR027417">
    <property type="entry name" value="P-loop_NTPase"/>
</dbReference>
<comment type="similarity">
    <text evidence="6">Belongs to the DNA polymerase HolA subunit family.</text>
</comment>
<proteinExistence type="inferred from homology"/>
<dbReference type="Gene3D" id="3.40.50.300">
    <property type="entry name" value="P-loop containing nucleotide triphosphate hydrolases"/>
    <property type="match status" value="1"/>
</dbReference>
<dbReference type="GO" id="GO:0003677">
    <property type="term" value="F:DNA binding"/>
    <property type="evidence" value="ECO:0007669"/>
    <property type="project" value="InterPro"/>
</dbReference>
<evidence type="ECO:0000256" key="3">
    <source>
        <dbReference type="ARBA" id="ARBA00022695"/>
    </source>
</evidence>
<keyword evidence="3" id="KW-0548">Nucleotidyltransferase</keyword>
<name>A0A2T0X1F8_9RHOB</name>
<dbReference type="Gene3D" id="1.20.272.10">
    <property type="match status" value="1"/>
</dbReference>
<organism evidence="8 9">
    <name type="scientific">Hasllibacter halocynthiae</name>
    <dbReference type="NCBI Taxonomy" id="595589"/>
    <lineage>
        <taxon>Bacteria</taxon>
        <taxon>Pseudomonadati</taxon>
        <taxon>Pseudomonadota</taxon>
        <taxon>Alphaproteobacteria</taxon>
        <taxon>Rhodobacterales</taxon>
        <taxon>Roseobacteraceae</taxon>
        <taxon>Hasllibacter</taxon>
    </lineage>
</organism>
<dbReference type="AlphaFoldDB" id="A0A2T0X1F8"/>
<reference evidence="8 9" key="1">
    <citation type="submission" date="2018-03" db="EMBL/GenBank/DDBJ databases">
        <title>Genomic Encyclopedia of Archaeal and Bacterial Type Strains, Phase II (KMG-II): from individual species to whole genera.</title>
        <authorList>
            <person name="Goeker M."/>
        </authorList>
    </citation>
    <scope>NUCLEOTIDE SEQUENCE [LARGE SCALE GENOMIC DNA]</scope>
    <source>
        <strain evidence="8 9">DSM 29318</strain>
    </source>
</reference>
<evidence type="ECO:0000256" key="1">
    <source>
        <dbReference type="ARBA" id="ARBA00012417"/>
    </source>
</evidence>
<dbReference type="GO" id="GO:0009360">
    <property type="term" value="C:DNA polymerase III complex"/>
    <property type="evidence" value="ECO:0007669"/>
    <property type="project" value="TreeGrafter"/>
</dbReference>
<dbReference type="InterPro" id="IPR008921">
    <property type="entry name" value="DNA_pol3_clamp-load_cplx_C"/>
</dbReference>
<dbReference type="EC" id="2.7.7.7" evidence="1"/>
<gene>
    <name evidence="8" type="ORF">BCF33_1640</name>
</gene>
<keyword evidence="2" id="KW-0808">Transferase</keyword>
<dbReference type="GO" id="GO:0006261">
    <property type="term" value="P:DNA-templated DNA replication"/>
    <property type="evidence" value="ECO:0007669"/>
    <property type="project" value="TreeGrafter"/>
</dbReference>
<dbReference type="Proteomes" id="UP000238801">
    <property type="component" value="Unassembled WGS sequence"/>
</dbReference>
<dbReference type="OrthoDB" id="9804983at2"/>
<comment type="catalytic activity">
    <reaction evidence="7">
        <text>DNA(n) + a 2'-deoxyribonucleoside 5'-triphosphate = DNA(n+1) + diphosphate</text>
        <dbReference type="Rhea" id="RHEA:22508"/>
        <dbReference type="Rhea" id="RHEA-COMP:17339"/>
        <dbReference type="Rhea" id="RHEA-COMP:17340"/>
        <dbReference type="ChEBI" id="CHEBI:33019"/>
        <dbReference type="ChEBI" id="CHEBI:61560"/>
        <dbReference type="ChEBI" id="CHEBI:173112"/>
        <dbReference type="EC" id="2.7.7.7"/>
    </reaction>
</comment>
<evidence type="ECO:0000256" key="5">
    <source>
        <dbReference type="ARBA" id="ARBA00022932"/>
    </source>
</evidence>
<evidence type="ECO:0000313" key="9">
    <source>
        <dbReference type="Proteomes" id="UP000238801"/>
    </source>
</evidence>
<dbReference type="NCBIfam" id="TIGR01128">
    <property type="entry name" value="holA"/>
    <property type="match status" value="1"/>
</dbReference>
<dbReference type="RefSeq" id="WP_106160451.1">
    <property type="nucleotide sequence ID" value="NZ_PVTT01000002.1"/>
</dbReference>
<evidence type="ECO:0000256" key="4">
    <source>
        <dbReference type="ARBA" id="ARBA00022705"/>
    </source>
</evidence>
<dbReference type="EMBL" id="PVTT01000002">
    <property type="protein sequence ID" value="PRY92786.1"/>
    <property type="molecule type" value="Genomic_DNA"/>
</dbReference>
<keyword evidence="5" id="KW-0239">DNA-directed DNA polymerase</keyword>
<dbReference type="GO" id="GO:0003887">
    <property type="term" value="F:DNA-directed DNA polymerase activity"/>
    <property type="evidence" value="ECO:0007669"/>
    <property type="project" value="UniProtKB-KW"/>
</dbReference>